<reference evidence="1" key="3">
    <citation type="submission" date="2016-07" db="EMBL/GenBank/DDBJ databases">
        <title>Evolution of pathogenesis and genome organization in the Tremellales.</title>
        <authorList>
            <person name="Cuomo C."/>
            <person name="Litvintseva A."/>
            <person name="Heitman J."/>
            <person name="Chen Y."/>
            <person name="Sun S."/>
            <person name="Springer D."/>
            <person name="Dromer F."/>
            <person name="Young S."/>
            <person name="Zeng Q."/>
            <person name="Chapman S."/>
            <person name="Gujja S."/>
            <person name="Saif S."/>
            <person name="Birren B."/>
        </authorList>
    </citation>
    <scope>NUCLEOTIDE SEQUENCE</scope>
    <source>
        <strain evidence="1">CBS 10737</strain>
    </source>
</reference>
<dbReference type="PANTHER" id="PTHR31571:SF1">
    <property type="entry name" value="ALTERED INHERITANCE OF MITOCHONDRIA PROTEIN 6"/>
    <property type="match status" value="1"/>
</dbReference>
<keyword evidence="3" id="KW-1185">Reference proteome</keyword>
<protein>
    <recommendedName>
        <fullName evidence="4">Altered inheritance of mitochondria protein 6</fullName>
    </recommendedName>
</protein>
<dbReference type="EMBL" id="KI894014">
    <property type="protein sequence ID" value="OCF48240.1"/>
    <property type="molecule type" value="Genomic_DNA"/>
</dbReference>
<dbReference type="InterPro" id="IPR051236">
    <property type="entry name" value="HAT_RTT109-like"/>
</dbReference>
<dbReference type="KEGG" id="kpin:30174477"/>
<gene>
    <name evidence="1" type="ORF">I206_06108</name>
    <name evidence="2" type="ORF">I206_107775</name>
</gene>
<accession>A0A1B9HY98</accession>
<dbReference type="OrthoDB" id="4153866at2759"/>
<proteinExistence type="predicted"/>
<organism evidence="1">
    <name type="scientific">Kwoniella pini CBS 10737</name>
    <dbReference type="NCBI Taxonomy" id="1296096"/>
    <lineage>
        <taxon>Eukaryota</taxon>
        <taxon>Fungi</taxon>
        <taxon>Dikarya</taxon>
        <taxon>Basidiomycota</taxon>
        <taxon>Agaricomycotina</taxon>
        <taxon>Tremellomycetes</taxon>
        <taxon>Tremellales</taxon>
        <taxon>Cryptococcaceae</taxon>
        <taxon>Kwoniella</taxon>
    </lineage>
</organism>
<reference evidence="2" key="2">
    <citation type="submission" date="2013-07" db="EMBL/GenBank/DDBJ databases">
        <authorList>
            <consortium name="The Broad Institute Genome Sequencing Platform"/>
            <person name="Cuomo C."/>
            <person name="Litvintseva A."/>
            <person name="Chen Y."/>
            <person name="Heitman J."/>
            <person name="Sun S."/>
            <person name="Springer D."/>
            <person name="Dromer F."/>
            <person name="Young S.K."/>
            <person name="Zeng Q."/>
            <person name="Gargeya S."/>
            <person name="Fitzgerald M."/>
            <person name="Abouelleil A."/>
            <person name="Alvarado L."/>
            <person name="Berlin A.M."/>
            <person name="Chapman S.B."/>
            <person name="Dewar J."/>
            <person name="Goldberg J."/>
            <person name="Griggs A."/>
            <person name="Gujja S."/>
            <person name="Hansen M."/>
            <person name="Howarth C."/>
            <person name="Imamovic A."/>
            <person name="Larimer J."/>
            <person name="McCowan C."/>
            <person name="Murphy C."/>
            <person name="Pearson M."/>
            <person name="Priest M."/>
            <person name="Roberts A."/>
            <person name="Saif S."/>
            <person name="Shea T."/>
            <person name="Sykes S."/>
            <person name="Wortman J."/>
            <person name="Nusbaum C."/>
            <person name="Birren B."/>
        </authorList>
    </citation>
    <scope>NUCLEOTIDE SEQUENCE</scope>
    <source>
        <strain evidence="2">CBS 10737</strain>
    </source>
</reference>
<evidence type="ECO:0000313" key="3">
    <source>
        <dbReference type="Proteomes" id="UP000094020"/>
    </source>
</evidence>
<sequence>MIMANSHNDEMQGNDALELALGLGYGFIEIDTYLARNPDSAQSDENKGTELNRNFTLLAGHDVKDLKSSRTLKKYYFDPLLNILDKNNKNRTLVSNGTGNVWKGIYKNDSDKEVTIFIDMKRDGELIWPYLLDLLQPFISKDYLTYYNVSSSEWSYGPLKIIGTGLTPLNRVYYSSIRYVFYDAPLTKLNKPFKIEKSLDGPEVNNIEWDKTISPIASSKLPLKYIISTFFSFKSNTNKGNCKLKSIHLIAREKGIQSRWWGYSNNPNWLKVKLWNVLRNSGQDILNTDYLIQSKNWLNDREKQTRNLYKC</sequence>
<evidence type="ECO:0000313" key="1">
    <source>
        <dbReference type="EMBL" id="OCF48240.1"/>
    </source>
</evidence>
<dbReference type="PANTHER" id="PTHR31571">
    <property type="entry name" value="ALTERED INHERITANCE OF MITOCHONDRIA PROTEIN 6"/>
    <property type="match status" value="1"/>
</dbReference>
<dbReference type="EMBL" id="CP144529">
    <property type="protein sequence ID" value="WWC73803.1"/>
    <property type="molecule type" value="Genomic_DNA"/>
</dbReference>
<evidence type="ECO:0008006" key="4">
    <source>
        <dbReference type="Google" id="ProtNLM"/>
    </source>
</evidence>
<reference evidence="2" key="4">
    <citation type="submission" date="2024-02" db="EMBL/GenBank/DDBJ databases">
        <title>Comparative genomics of Cryptococcus and Kwoniella reveals pathogenesis evolution and contrasting modes of karyotype evolution via chromosome fusion or intercentromeric recombination.</title>
        <authorList>
            <person name="Coelho M.A."/>
            <person name="David-Palma M."/>
            <person name="Shea T."/>
            <person name="Bowers K."/>
            <person name="McGinley-Smith S."/>
            <person name="Mohammad A.W."/>
            <person name="Gnirke A."/>
            <person name="Yurkov A.M."/>
            <person name="Nowrousian M."/>
            <person name="Sun S."/>
            <person name="Cuomo C.A."/>
            <person name="Heitman J."/>
        </authorList>
    </citation>
    <scope>NUCLEOTIDE SEQUENCE</scope>
    <source>
        <strain evidence="2">CBS 10737</strain>
    </source>
</reference>
<dbReference type="AlphaFoldDB" id="A0A1B9HY98"/>
<dbReference type="Proteomes" id="UP000094020">
    <property type="component" value="Chromosome 11"/>
</dbReference>
<evidence type="ECO:0000313" key="2">
    <source>
        <dbReference type="EMBL" id="WWC73803.1"/>
    </source>
</evidence>
<dbReference type="RefSeq" id="XP_019009459.1">
    <property type="nucleotide sequence ID" value="XM_019157819.1"/>
</dbReference>
<reference evidence="1" key="1">
    <citation type="submission" date="2013-07" db="EMBL/GenBank/DDBJ databases">
        <title>The Genome Sequence of Cryptococcus pinus CBS10737.</title>
        <authorList>
            <consortium name="The Broad Institute Genome Sequencing Platform"/>
            <person name="Cuomo C."/>
            <person name="Litvintseva A."/>
            <person name="Chen Y."/>
            <person name="Heitman J."/>
            <person name="Sun S."/>
            <person name="Springer D."/>
            <person name="Dromer F."/>
            <person name="Young S.K."/>
            <person name="Zeng Q."/>
            <person name="Gargeya S."/>
            <person name="Fitzgerald M."/>
            <person name="Abouelleil A."/>
            <person name="Alvarado L."/>
            <person name="Berlin A.M."/>
            <person name="Chapman S.B."/>
            <person name="Dewar J."/>
            <person name="Goldberg J."/>
            <person name="Griggs A."/>
            <person name="Gujja S."/>
            <person name="Hansen M."/>
            <person name="Howarth C."/>
            <person name="Imamovic A."/>
            <person name="Larimer J."/>
            <person name="McCowan C."/>
            <person name="Murphy C."/>
            <person name="Pearson M."/>
            <person name="Priest M."/>
            <person name="Roberts A."/>
            <person name="Saif S."/>
            <person name="Shea T."/>
            <person name="Sykes S."/>
            <person name="Wortman J."/>
            <person name="Nusbaum C."/>
            <person name="Birren B."/>
        </authorList>
    </citation>
    <scope>NUCLEOTIDE SEQUENCE [LARGE SCALE GENOMIC DNA]</scope>
    <source>
        <strain evidence="1">CBS 10737</strain>
    </source>
</reference>
<dbReference type="STRING" id="1296096.A0A1B9HY98"/>
<dbReference type="GeneID" id="30174477"/>
<name>A0A1B9HY98_9TREE</name>